<keyword evidence="3 6" id="KW-0808">Transferase</keyword>
<evidence type="ECO:0000256" key="4">
    <source>
        <dbReference type="ARBA" id="ARBA00022755"/>
    </source>
</evidence>
<dbReference type="PANTHER" id="PTHR43369">
    <property type="entry name" value="PHOSPHORIBOSYLGLYCINAMIDE FORMYLTRANSFERASE"/>
    <property type="match status" value="1"/>
</dbReference>
<dbReference type="EC" id="2.1.2.2" evidence="2"/>
<accession>A0A7V4JPC4</accession>
<protein>
    <recommendedName>
        <fullName evidence="2">phosphoribosylglycinamide formyltransferase 1</fullName>
        <ecNumber evidence="2">2.1.2.2</ecNumber>
    </recommendedName>
</protein>
<proteinExistence type="predicted"/>
<comment type="caution">
    <text evidence="6">The sequence shown here is derived from an EMBL/GenBank/DDBJ whole genome shotgun (WGS) entry which is preliminary data.</text>
</comment>
<reference evidence="6" key="1">
    <citation type="journal article" date="2020" name="mSystems">
        <title>Genome- and Community-Level Interaction Insights into Carbon Utilization and Element Cycling Functions of Hydrothermarchaeota in Hydrothermal Sediment.</title>
        <authorList>
            <person name="Zhou Z."/>
            <person name="Liu Y."/>
            <person name="Xu W."/>
            <person name="Pan J."/>
            <person name="Luo Z.H."/>
            <person name="Li M."/>
        </authorList>
    </citation>
    <scope>NUCLEOTIDE SEQUENCE [LARGE SCALE GENOMIC DNA]</scope>
    <source>
        <strain evidence="6">SpSt-711</strain>
    </source>
</reference>
<evidence type="ECO:0000313" key="6">
    <source>
        <dbReference type="EMBL" id="HGU15309.1"/>
    </source>
</evidence>
<name>A0A7V4JPC4_9BACT</name>
<dbReference type="GO" id="GO:0006189">
    <property type="term" value="P:'de novo' IMP biosynthetic process"/>
    <property type="evidence" value="ECO:0007669"/>
    <property type="project" value="TreeGrafter"/>
</dbReference>
<dbReference type="Gene3D" id="3.40.50.170">
    <property type="entry name" value="Formyl transferase, N-terminal domain"/>
    <property type="match status" value="1"/>
</dbReference>
<organism evidence="6">
    <name type="scientific">Thermodesulfobacterium geofontis</name>
    <dbReference type="NCBI Taxonomy" id="1295609"/>
    <lineage>
        <taxon>Bacteria</taxon>
        <taxon>Pseudomonadati</taxon>
        <taxon>Thermodesulfobacteriota</taxon>
        <taxon>Thermodesulfobacteria</taxon>
        <taxon>Thermodesulfobacteriales</taxon>
        <taxon>Thermodesulfobacteriaceae</taxon>
        <taxon>Thermodesulfobacterium</taxon>
    </lineage>
</organism>
<dbReference type="InterPro" id="IPR036477">
    <property type="entry name" value="Formyl_transf_N_sf"/>
</dbReference>
<feature type="domain" description="Formyl transferase N-terminal" evidence="5">
    <location>
        <begin position="85"/>
        <end position="173"/>
    </location>
</feature>
<dbReference type="EMBL" id="DTEI01000029">
    <property type="protein sequence ID" value="HGU15309.1"/>
    <property type="molecule type" value="Genomic_DNA"/>
</dbReference>
<sequence length="267" mass="31028">MKFKKIGWFTTGRDSAAIDLLKIVYSEIKSSFLPLKIAYVFISKEPGEGIFSDELIKIAKEEMGLKVIFFSALKFEPELRKKDKETWREIYHKEVLKRLDEDIDFGVLAGYMWIVSTKFCNSLKLINLHPALPGGPKGSWQEVMWQLISARAQETGAMMHLVTPELDEGPPISYFRFSIRTPEFIPLWEETEKKLLKYHLTGLKNLEGEENKLFKKIREEEVKRELPLIVYTLKYLGEDKIIFGSENLPLDLTNEIENYIKTGGYHE</sequence>
<dbReference type="PANTHER" id="PTHR43369:SF2">
    <property type="entry name" value="PHOSPHORIBOSYLGLYCINAMIDE FORMYLTRANSFERASE"/>
    <property type="match status" value="1"/>
</dbReference>
<evidence type="ECO:0000256" key="3">
    <source>
        <dbReference type="ARBA" id="ARBA00022679"/>
    </source>
</evidence>
<comment type="pathway">
    <text evidence="1">Purine metabolism; IMP biosynthesis via de novo pathway; N(2)-formyl-N(1)-(5-phospho-D-ribosyl)glycinamide from N(1)-(5-phospho-D-ribosyl)glycinamide (10-formyl THF route): step 1/1.</text>
</comment>
<dbReference type="SUPFAM" id="SSF53328">
    <property type="entry name" value="Formyltransferase"/>
    <property type="match status" value="1"/>
</dbReference>
<dbReference type="AlphaFoldDB" id="A0A7V4JPC4"/>
<evidence type="ECO:0000259" key="5">
    <source>
        <dbReference type="Pfam" id="PF00551"/>
    </source>
</evidence>
<evidence type="ECO:0000256" key="2">
    <source>
        <dbReference type="ARBA" id="ARBA00012254"/>
    </source>
</evidence>
<dbReference type="InterPro" id="IPR002376">
    <property type="entry name" value="Formyl_transf_N"/>
</dbReference>
<dbReference type="GO" id="GO:0004644">
    <property type="term" value="F:phosphoribosylglycinamide formyltransferase activity"/>
    <property type="evidence" value="ECO:0007669"/>
    <property type="project" value="UniProtKB-EC"/>
</dbReference>
<keyword evidence="4" id="KW-0658">Purine biosynthesis</keyword>
<dbReference type="GO" id="GO:0005737">
    <property type="term" value="C:cytoplasm"/>
    <property type="evidence" value="ECO:0007669"/>
    <property type="project" value="TreeGrafter"/>
</dbReference>
<dbReference type="Pfam" id="PF00551">
    <property type="entry name" value="Formyl_trans_N"/>
    <property type="match status" value="1"/>
</dbReference>
<evidence type="ECO:0000256" key="1">
    <source>
        <dbReference type="ARBA" id="ARBA00005054"/>
    </source>
</evidence>
<gene>
    <name evidence="6" type="ORF">ENU91_01400</name>
</gene>